<comment type="caution">
    <text evidence="1">The sequence shown here is derived from an EMBL/GenBank/DDBJ whole genome shotgun (WGS) entry which is preliminary data.</text>
</comment>
<dbReference type="EMBL" id="JABFAD010000006">
    <property type="protein sequence ID" value="MBA0799472.1"/>
    <property type="molecule type" value="Genomic_DNA"/>
</dbReference>
<sequence>MDIICKNSKGEILGVRMTVNDRIPLPFYGGGNRILAGSTTGVEMGFRRVIIEGDALSIIRRFKKVFRFGNRVAHELPKEKSYEFNKYRLGLSATKKGINGIGGGCSESVMGCTWDPVTMMNLYDPSHSREVIWSNRTGPLLEKIESPSPELGNYGK</sequence>
<organism evidence="1 2">
    <name type="scientific">Gossypium harknessii</name>
    <dbReference type="NCBI Taxonomy" id="34285"/>
    <lineage>
        <taxon>Eukaryota</taxon>
        <taxon>Viridiplantae</taxon>
        <taxon>Streptophyta</taxon>
        <taxon>Embryophyta</taxon>
        <taxon>Tracheophyta</taxon>
        <taxon>Spermatophyta</taxon>
        <taxon>Magnoliopsida</taxon>
        <taxon>eudicotyledons</taxon>
        <taxon>Gunneridae</taxon>
        <taxon>Pentapetalae</taxon>
        <taxon>rosids</taxon>
        <taxon>malvids</taxon>
        <taxon>Malvales</taxon>
        <taxon>Malvaceae</taxon>
        <taxon>Malvoideae</taxon>
        <taxon>Gossypium</taxon>
    </lineage>
</organism>
<protein>
    <recommendedName>
        <fullName evidence="3">RNase H type-1 domain-containing protein</fullName>
    </recommendedName>
</protein>
<keyword evidence="2" id="KW-1185">Reference proteome</keyword>
<dbReference type="AlphaFoldDB" id="A0A7J9GPI5"/>
<evidence type="ECO:0008006" key="3">
    <source>
        <dbReference type="Google" id="ProtNLM"/>
    </source>
</evidence>
<dbReference type="OrthoDB" id="959921at2759"/>
<evidence type="ECO:0000313" key="1">
    <source>
        <dbReference type="EMBL" id="MBA0799472.1"/>
    </source>
</evidence>
<name>A0A7J9GPI5_9ROSI</name>
<proteinExistence type="predicted"/>
<reference evidence="1 2" key="1">
    <citation type="journal article" date="2019" name="Genome Biol. Evol.">
        <title>Insights into the evolution of the New World diploid cottons (Gossypium, subgenus Houzingenia) based on genome sequencing.</title>
        <authorList>
            <person name="Grover C.E."/>
            <person name="Arick M.A. 2nd"/>
            <person name="Thrash A."/>
            <person name="Conover J.L."/>
            <person name="Sanders W.S."/>
            <person name="Peterson D.G."/>
            <person name="Frelichowski J.E."/>
            <person name="Scheffler J.A."/>
            <person name="Scheffler B.E."/>
            <person name="Wendel J.F."/>
        </authorList>
    </citation>
    <scope>NUCLEOTIDE SEQUENCE [LARGE SCALE GENOMIC DNA]</scope>
    <source>
        <strain evidence="1">0</strain>
        <tissue evidence="1">Leaf</tissue>
    </source>
</reference>
<accession>A0A7J9GPI5</accession>
<dbReference type="Proteomes" id="UP000593560">
    <property type="component" value="Unassembled WGS sequence"/>
</dbReference>
<evidence type="ECO:0000313" key="2">
    <source>
        <dbReference type="Proteomes" id="UP000593560"/>
    </source>
</evidence>
<gene>
    <name evidence="1" type="ORF">Gohar_009986</name>
</gene>